<organism evidence="1 2">
    <name type="scientific">Candidatus Moduliflexus flocculans</name>
    <dbReference type="NCBI Taxonomy" id="1499966"/>
    <lineage>
        <taxon>Bacteria</taxon>
        <taxon>Candidatus Moduliflexota</taxon>
        <taxon>Candidatus Moduliflexia</taxon>
        <taxon>Candidatus Moduliflexales</taxon>
        <taxon>Candidatus Moduliflexaceae</taxon>
    </lineage>
</organism>
<sequence length="340" mass="39863">MSKQTSPDLIENICEGKGTRFHGVQCQFYANLARECDLLKGQQIQVFWDHGRCAYIVLQIVEEGCMKTIHEMYADLIPDDAFDYDIQAVVHRLKHQELTAGFSLPVWHRYVYTTVYREIKRQLPMLPDKRHCGTCKHLSKSTDYICEHRHEIHASLRICDEYARKPDTLEVVENIDCMTCQHLSRKSYFCYFHREKRNKTDDLCENYSAEIVVDFISLNDDATDENAAHQSPQPNRLLHEISQIQAQTTLSAEDQVSAEDELNHIRTLLQDRIETAAAGSKRREMYERQYELFFQIVMKMCDDDLEEDDAIQAIAKEFGIKEWTLRRDIRDAREFLLKNA</sequence>
<dbReference type="EMBL" id="DF820456">
    <property type="protein sequence ID" value="GAK50167.1"/>
    <property type="molecule type" value="Genomic_DNA"/>
</dbReference>
<dbReference type="HOGENOM" id="CLU_942202_0_0_0"/>
<dbReference type="Proteomes" id="UP000030700">
    <property type="component" value="Unassembled WGS sequence"/>
</dbReference>
<keyword evidence="2" id="KW-1185">Reference proteome</keyword>
<reference evidence="1 2" key="1">
    <citation type="journal article" date="2015" name="PeerJ">
        <title>First genomic representation of candidate bacterial phylum KSB3 points to enhanced environmental sensing as a trigger of wastewater bulking.</title>
        <authorList>
            <person name="Sekiguchi Y."/>
            <person name="Ohashi A."/>
            <person name="Parks D.H."/>
            <person name="Yamauchi T."/>
            <person name="Tyson G.W."/>
            <person name="Hugenholtz P."/>
        </authorList>
    </citation>
    <scope>NUCLEOTIDE SEQUENCE [LARGE SCALE GENOMIC DNA]</scope>
</reference>
<accession>A0A0S6VS85</accession>
<gene>
    <name evidence="1" type="ORF">U14_01394</name>
</gene>
<dbReference type="STRING" id="1499966.U14_01394"/>
<proteinExistence type="predicted"/>
<protein>
    <submittedName>
        <fullName evidence="1">Uncharacterized protein</fullName>
    </submittedName>
</protein>
<name>A0A0S6VS85_9BACT</name>
<dbReference type="AlphaFoldDB" id="A0A0S6VS85"/>
<evidence type="ECO:0000313" key="2">
    <source>
        <dbReference type="Proteomes" id="UP000030700"/>
    </source>
</evidence>
<evidence type="ECO:0000313" key="1">
    <source>
        <dbReference type="EMBL" id="GAK50167.1"/>
    </source>
</evidence>